<comment type="caution">
    <text evidence="1">The sequence shown here is derived from an EMBL/GenBank/DDBJ whole genome shotgun (WGS) entry which is preliminary data.</text>
</comment>
<protein>
    <submittedName>
        <fullName evidence="1">Uncharacterized protein</fullName>
    </submittedName>
</protein>
<dbReference type="EMBL" id="JABTTQ020003162">
    <property type="protein sequence ID" value="KAK6119581.1"/>
    <property type="molecule type" value="Genomic_DNA"/>
</dbReference>
<organism evidence="1 2">
    <name type="scientific">Rehmannia glutinosa</name>
    <name type="common">Chinese foxglove</name>
    <dbReference type="NCBI Taxonomy" id="99300"/>
    <lineage>
        <taxon>Eukaryota</taxon>
        <taxon>Viridiplantae</taxon>
        <taxon>Streptophyta</taxon>
        <taxon>Embryophyta</taxon>
        <taxon>Tracheophyta</taxon>
        <taxon>Spermatophyta</taxon>
        <taxon>Magnoliopsida</taxon>
        <taxon>eudicotyledons</taxon>
        <taxon>Gunneridae</taxon>
        <taxon>Pentapetalae</taxon>
        <taxon>asterids</taxon>
        <taxon>lamiids</taxon>
        <taxon>Lamiales</taxon>
        <taxon>Orobanchaceae</taxon>
        <taxon>Rehmannieae</taxon>
        <taxon>Rehmannia</taxon>
    </lineage>
</organism>
<evidence type="ECO:0000313" key="1">
    <source>
        <dbReference type="EMBL" id="KAK6119581.1"/>
    </source>
</evidence>
<accession>A0ABR0UBA8</accession>
<dbReference type="Proteomes" id="UP001318860">
    <property type="component" value="Unassembled WGS sequence"/>
</dbReference>
<name>A0ABR0UBA8_REHGL</name>
<evidence type="ECO:0000313" key="2">
    <source>
        <dbReference type="Proteomes" id="UP001318860"/>
    </source>
</evidence>
<keyword evidence="2" id="KW-1185">Reference proteome</keyword>
<gene>
    <name evidence="1" type="ORF">DH2020_046683</name>
</gene>
<reference evidence="1 2" key="1">
    <citation type="journal article" date="2021" name="Comput. Struct. Biotechnol. J.">
        <title>De novo genome assembly of the potent medicinal plant Rehmannia glutinosa using nanopore technology.</title>
        <authorList>
            <person name="Ma L."/>
            <person name="Dong C."/>
            <person name="Song C."/>
            <person name="Wang X."/>
            <person name="Zheng X."/>
            <person name="Niu Y."/>
            <person name="Chen S."/>
            <person name="Feng W."/>
        </authorList>
    </citation>
    <scope>NUCLEOTIDE SEQUENCE [LARGE SCALE GENOMIC DNA]</scope>
    <source>
        <strain evidence="1">DH-2019</strain>
    </source>
</reference>
<sequence>MASSSTHSDPYLTDLARWSDEIDLSQVRENNPDLSDPEATELDFPFESSLSPIEVRKPNSLAPPEVDHGFSHSTVTAESLYNIRRNASIPPSFKLIVPSYTDNPYRPPSGGLTFFVGQLDGGLRLPMHSFFADISTIPARPWWDSASGSRSPHTTHDLLLTEDFLAELSTPAAGLSLFAPTGIFSTPNSPPRGLGWSRTLPILSSSAAPSTPPNQTFFMRKSIIKIGMVYWCPIYQGHFPYPDRAILDKLSSPDLVKSFCMDQARAHVKLSALIARARTGFADPALVRELETLRKENKKLNTMEAKLLDSVREHKDKLLGLERCH</sequence>
<proteinExistence type="predicted"/>